<organism evidence="1 2">
    <name type="scientific">Pinctada imbricata</name>
    <name type="common">Atlantic pearl-oyster</name>
    <name type="synonym">Pinctada martensii</name>
    <dbReference type="NCBI Taxonomy" id="66713"/>
    <lineage>
        <taxon>Eukaryota</taxon>
        <taxon>Metazoa</taxon>
        <taxon>Spiralia</taxon>
        <taxon>Lophotrochozoa</taxon>
        <taxon>Mollusca</taxon>
        <taxon>Bivalvia</taxon>
        <taxon>Autobranchia</taxon>
        <taxon>Pteriomorphia</taxon>
        <taxon>Pterioida</taxon>
        <taxon>Pterioidea</taxon>
        <taxon>Pteriidae</taxon>
        <taxon>Pinctada</taxon>
    </lineage>
</organism>
<comment type="caution">
    <text evidence="1">The sequence shown here is derived from an EMBL/GenBank/DDBJ whole genome shotgun (WGS) entry which is preliminary data.</text>
</comment>
<gene>
    <name evidence="1" type="ORF">FSP39_011909</name>
</gene>
<accession>A0AA88XLY5</accession>
<keyword evidence="2" id="KW-1185">Reference proteome</keyword>
<dbReference type="Proteomes" id="UP001186944">
    <property type="component" value="Unassembled WGS sequence"/>
</dbReference>
<dbReference type="AlphaFoldDB" id="A0AA88XLY5"/>
<name>A0AA88XLY5_PINIB</name>
<dbReference type="EMBL" id="VSWD01000011">
    <property type="protein sequence ID" value="KAK3087880.1"/>
    <property type="molecule type" value="Genomic_DNA"/>
</dbReference>
<proteinExistence type="predicted"/>
<sequence>MFFEDSSLQKFDGVAVNNEAFTQIKCGNDVIRTSFLDKLQEIRNEAAKQKNGKLYTHYSVSWNWGLCQNKLDDIHWHNSIKPAPWHMIDIFDSIDIQDSPCQISFFPEYCRGHTFSETDMFNRYDRMKDFGIGYARPCIHAFREIYSSGGHHLWPPHQ</sequence>
<protein>
    <submittedName>
        <fullName evidence="1">Uncharacterized protein</fullName>
    </submittedName>
</protein>
<evidence type="ECO:0000313" key="1">
    <source>
        <dbReference type="EMBL" id="KAK3087880.1"/>
    </source>
</evidence>
<evidence type="ECO:0000313" key="2">
    <source>
        <dbReference type="Proteomes" id="UP001186944"/>
    </source>
</evidence>
<reference evidence="1" key="1">
    <citation type="submission" date="2019-08" db="EMBL/GenBank/DDBJ databases">
        <title>The improved chromosome-level genome for the pearl oyster Pinctada fucata martensii using PacBio sequencing and Hi-C.</title>
        <authorList>
            <person name="Zheng Z."/>
        </authorList>
    </citation>
    <scope>NUCLEOTIDE SEQUENCE</scope>
    <source>
        <strain evidence="1">ZZ-2019</strain>
        <tissue evidence="1">Adductor muscle</tissue>
    </source>
</reference>